<dbReference type="EMBL" id="CP063458">
    <property type="protein sequence ID" value="QOV89382.1"/>
    <property type="molecule type" value="Genomic_DNA"/>
</dbReference>
<keyword evidence="2" id="KW-0238">DNA-binding</keyword>
<dbReference type="CDD" id="cd17535">
    <property type="entry name" value="REC_NarL-like"/>
    <property type="match status" value="1"/>
</dbReference>
<dbReference type="SUPFAM" id="SSF46894">
    <property type="entry name" value="C-terminal effector domain of the bipartite response regulators"/>
    <property type="match status" value="1"/>
</dbReference>
<keyword evidence="1 3" id="KW-0597">Phosphoprotein</keyword>
<dbReference type="InterPro" id="IPR011006">
    <property type="entry name" value="CheY-like_superfamily"/>
</dbReference>
<evidence type="ECO:0000259" key="4">
    <source>
        <dbReference type="PROSITE" id="PS50043"/>
    </source>
</evidence>
<evidence type="ECO:0000256" key="3">
    <source>
        <dbReference type="PROSITE-ProRule" id="PRU00169"/>
    </source>
</evidence>
<dbReference type="Pfam" id="PF00196">
    <property type="entry name" value="GerE"/>
    <property type="match status" value="1"/>
</dbReference>
<organism evidence="6 7">
    <name type="scientific">Humisphaera borealis</name>
    <dbReference type="NCBI Taxonomy" id="2807512"/>
    <lineage>
        <taxon>Bacteria</taxon>
        <taxon>Pseudomonadati</taxon>
        <taxon>Planctomycetota</taxon>
        <taxon>Phycisphaerae</taxon>
        <taxon>Tepidisphaerales</taxon>
        <taxon>Tepidisphaeraceae</taxon>
        <taxon>Humisphaera</taxon>
    </lineage>
</organism>
<dbReference type="KEGG" id="hbs:IPV69_24800"/>
<dbReference type="Proteomes" id="UP000593765">
    <property type="component" value="Chromosome"/>
</dbReference>
<dbReference type="PROSITE" id="PS50110">
    <property type="entry name" value="RESPONSE_REGULATORY"/>
    <property type="match status" value="1"/>
</dbReference>
<feature type="domain" description="Response regulatory" evidence="5">
    <location>
        <begin position="6"/>
        <end position="122"/>
    </location>
</feature>
<dbReference type="InterPro" id="IPR001789">
    <property type="entry name" value="Sig_transdc_resp-reg_receiver"/>
</dbReference>
<dbReference type="RefSeq" id="WP_206292418.1">
    <property type="nucleotide sequence ID" value="NZ_CP063458.1"/>
</dbReference>
<evidence type="ECO:0000313" key="7">
    <source>
        <dbReference type="Proteomes" id="UP000593765"/>
    </source>
</evidence>
<dbReference type="SMART" id="SM00448">
    <property type="entry name" value="REC"/>
    <property type="match status" value="1"/>
</dbReference>
<accession>A0A7M2WVY8</accession>
<feature type="modified residue" description="4-aspartylphosphate" evidence="3">
    <location>
        <position position="57"/>
    </location>
</feature>
<dbReference type="PANTHER" id="PTHR43214:SF43">
    <property type="entry name" value="TWO-COMPONENT RESPONSE REGULATOR"/>
    <property type="match status" value="1"/>
</dbReference>
<proteinExistence type="predicted"/>
<dbReference type="InterPro" id="IPR039420">
    <property type="entry name" value="WalR-like"/>
</dbReference>
<evidence type="ECO:0000259" key="5">
    <source>
        <dbReference type="PROSITE" id="PS50110"/>
    </source>
</evidence>
<dbReference type="Gene3D" id="3.40.50.2300">
    <property type="match status" value="1"/>
</dbReference>
<dbReference type="PANTHER" id="PTHR43214">
    <property type="entry name" value="TWO-COMPONENT RESPONSE REGULATOR"/>
    <property type="match status" value="1"/>
</dbReference>
<dbReference type="PROSITE" id="PS50043">
    <property type="entry name" value="HTH_LUXR_2"/>
    <property type="match status" value="1"/>
</dbReference>
<dbReference type="InterPro" id="IPR000792">
    <property type="entry name" value="Tscrpt_reg_LuxR_C"/>
</dbReference>
<dbReference type="GO" id="GO:0000160">
    <property type="term" value="P:phosphorelay signal transduction system"/>
    <property type="evidence" value="ECO:0007669"/>
    <property type="project" value="InterPro"/>
</dbReference>
<dbReference type="InterPro" id="IPR058245">
    <property type="entry name" value="NreC/VraR/RcsB-like_REC"/>
</dbReference>
<dbReference type="PROSITE" id="PS00622">
    <property type="entry name" value="HTH_LUXR_1"/>
    <property type="match status" value="1"/>
</dbReference>
<evidence type="ECO:0000256" key="2">
    <source>
        <dbReference type="ARBA" id="ARBA00023125"/>
    </source>
</evidence>
<evidence type="ECO:0000256" key="1">
    <source>
        <dbReference type="ARBA" id="ARBA00022553"/>
    </source>
</evidence>
<name>A0A7M2WVY8_9BACT</name>
<dbReference type="GO" id="GO:0006355">
    <property type="term" value="P:regulation of DNA-templated transcription"/>
    <property type="evidence" value="ECO:0007669"/>
    <property type="project" value="InterPro"/>
</dbReference>
<keyword evidence="7" id="KW-1185">Reference proteome</keyword>
<dbReference type="InterPro" id="IPR016032">
    <property type="entry name" value="Sig_transdc_resp-reg_C-effctor"/>
</dbReference>
<dbReference type="Pfam" id="PF00072">
    <property type="entry name" value="Response_reg"/>
    <property type="match status" value="1"/>
</dbReference>
<gene>
    <name evidence="6" type="ORF">IPV69_24800</name>
</gene>
<protein>
    <submittedName>
        <fullName evidence="6">Response regulator transcription factor</fullName>
    </submittedName>
</protein>
<dbReference type="SUPFAM" id="SSF52172">
    <property type="entry name" value="CheY-like"/>
    <property type="match status" value="1"/>
</dbReference>
<sequence>MQPKIRVLIADDHAILRNGLRWMIAAQPDMEVVGEANDFSTAVALAASTKPDVMTLDLTMPGGTGLGAISRILAGRPAIRIVVLTMHDDPAYCRTALAAGASGYLVKSAADAELITAIRTVHRGRLFVDMHSTSEAAVAPSVGKGSEPNPRLATLSAREREVMVMVAEGHTNQAIADRLLLSVKTVESYRARLMEKLGLANRAELTRFAMDVGLIGQSSSAEDQRDR</sequence>
<dbReference type="AlphaFoldDB" id="A0A7M2WVY8"/>
<evidence type="ECO:0000313" key="6">
    <source>
        <dbReference type="EMBL" id="QOV89382.1"/>
    </source>
</evidence>
<reference evidence="6 7" key="1">
    <citation type="submission" date="2020-10" db="EMBL/GenBank/DDBJ databases">
        <title>Wide distribution of Phycisphaera-like planctomycetes from WD2101 soil group in peatlands and genome analysis of the first cultivated representative.</title>
        <authorList>
            <person name="Dedysh S.N."/>
            <person name="Beletsky A.V."/>
            <person name="Ivanova A."/>
            <person name="Kulichevskaya I.S."/>
            <person name="Suzina N.E."/>
            <person name="Philippov D.A."/>
            <person name="Rakitin A.L."/>
            <person name="Mardanov A.V."/>
            <person name="Ravin N.V."/>
        </authorList>
    </citation>
    <scope>NUCLEOTIDE SEQUENCE [LARGE SCALE GENOMIC DNA]</scope>
    <source>
        <strain evidence="6 7">M1803</strain>
    </source>
</reference>
<dbReference type="SMART" id="SM00421">
    <property type="entry name" value="HTH_LUXR"/>
    <property type="match status" value="1"/>
</dbReference>
<dbReference type="CDD" id="cd06170">
    <property type="entry name" value="LuxR_C_like"/>
    <property type="match status" value="1"/>
</dbReference>
<dbReference type="GO" id="GO:0003677">
    <property type="term" value="F:DNA binding"/>
    <property type="evidence" value="ECO:0007669"/>
    <property type="project" value="UniProtKB-KW"/>
</dbReference>
<dbReference type="PRINTS" id="PR00038">
    <property type="entry name" value="HTHLUXR"/>
</dbReference>
<feature type="domain" description="HTH luxR-type" evidence="4">
    <location>
        <begin position="148"/>
        <end position="213"/>
    </location>
</feature>